<dbReference type="GO" id="GO:0046872">
    <property type="term" value="F:metal ion binding"/>
    <property type="evidence" value="ECO:0007669"/>
    <property type="project" value="UniProtKB-KW"/>
</dbReference>
<comment type="cofactor">
    <cofactor evidence="4">
        <name>Fe cation</name>
        <dbReference type="ChEBI" id="CHEBI:24875"/>
    </cofactor>
    <text evidence="4">Binds 1 Fe cation per subunit.</text>
</comment>
<dbReference type="SUPFAM" id="SSF51182">
    <property type="entry name" value="RmlC-like cupins"/>
    <property type="match status" value="1"/>
</dbReference>
<evidence type="ECO:0000256" key="4">
    <source>
        <dbReference type="PIRSR" id="PIRSR006232-1"/>
    </source>
</evidence>
<keyword evidence="9" id="KW-1185">Reference proteome</keyword>
<dbReference type="InterPro" id="IPR014710">
    <property type="entry name" value="RmlC-like_jellyroll"/>
</dbReference>
<feature type="binding site" evidence="4">
    <location>
        <position position="63"/>
    </location>
    <ligand>
        <name>Fe cation</name>
        <dbReference type="ChEBI" id="CHEBI:24875"/>
    </ligand>
</feature>
<organism evidence="8 9">
    <name type="scientific">Blyttiomyces helicus</name>
    <dbReference type="NCBI Taxonomy" id="388810"/>
    <lineage>
        <taxon>Eukaryota</taxon>
        <taxon>Fungi</taxon>
        <taxon>Fungi incertae sedis</taxon>
        <taxon>Chytridiomycota</taxon>
        <taxon>Chytridiomycota incertae sedis</taxon>
        <taxon>Chytridiomycetes</taxon>
        <taxon>Chytridiomycetes incertae sedis</taxon>
        <taxon>Blyttiomyces</taxon>
    </lineage>
</organism>
<evidence type="ECO:0000256" key="3">
    <source>
        <dbReference type="ARBA" id="ARBA00023242"/>
    </source>
</evidence>
<accession>A0A4P9WHN1</accession>
<dbReference type="CDD" id="cd02909">
    <property type="entry name" value="cupin_pirin_N"/>
    <property type="match status" value="1"/>
</dbReference>
<dbReference type="AlphaFoldDB" id="A0A4P9WHN1"/>
<name>A0A4P9WHN1_9FUNG</name>
<dbReference type="OrthoDB" id="198735at2759"/>
<dbReference type="InterPro" id="IPR012093">
    <property type="entry name" value="Pirin"/>
</dbReference>
<feature type="binding site" evidence="4">
    <location>
        <position position="105"/>
    </location>
    <ligand>
        <name>Fe cation</name>
        <dbReference type="ChEBI" id="CHEBI:24875"/>
    </ligand>
</feature>
<feature type="binding site" evidence="4">
    <location>
        <position position="107"/>
    </location>
    <ligand>
        <name>Fe cation</name>
        <dbReference type="ChEBI" id="CHEBI:24875"/>
    </ligand>
</feature>
<gene>
    <name evidence="8" type="ORF">BDK51DRAFT_28160</name>
</gene>
<evidence type="ECO:0000256" key="2">
    <source>
        <dbReference type="ARBA" id="ARBA00008416"/>
    </source>
</evidence>
<keyword evidence="3" id="KW-0539">Nucleus</keyword>
<keyword evidence="4" id="KW-0408">Iron</keyword>
<evidence type="ECO:0000313" key="9">
    <source>
        <dbReference type="Proteomes" id="UP000269721"/>
    </source>
</evidence>
<comment type="similarity">
    <text evidence="2 5">Belongs to the pirin family.</text>
</comment>
<feature type="binding site" evidence="4">
    <location>
        <position position="61"/>
    </location>
    <ligand>
        <name>Fe cation</name>
        <dbReference type="ChEBI" id="CHEBI:24875"/>
    </ligand>
</feature>
<evidence type="ECO:0000313" key="8">
    <source>
        <dbReference type="EMBL" id="RKO90610.1"/>
    </source>
</evidence>
<dbReference type="InterPro" id="IPR011051">
    <property type="entry name" value="RmlC_Cupin_sf"/>
</dbReference>
<keyword evidence="4" id="KW-0479">Metal-binding</keyword>
<evidence type="ECO:0000259" key="7">
    <source>
        <dbReference type="Pfam" id="PF05726"/>
    </source>
</evidence>
<dbReference type="EMBL" id="KZ995465">
    <property type="protein sequence ID" value="RKO90610.1"/>
    <property type="molecule type" value="Genomic_DNA"/>
</dbReference>
<comment type="subcellular location">
    <subcellularLocation>
        <location evidence="1">Nucleus</location>
    </subcellularLocation>
</comment>
<evidence type="ECO:0000256" key="5">
    <source>
        <dbReference type="RuleBase" id="RU003457"/>
    </source>
</evidence>
<dbReference type="InterPro" id="IPR003829">
    <property type="entry name" value="Pirin_N_dom"/>
</dbReference>
<dbReference type="FunFam" id="2.60.120.10:FF:000055">
    <property type="entry name" value="pirin"/>
    <property type="match status" value="1"/>
</dbReference>
<proteinExistence type="inferred from homology"/>
<evidence type="ECO:0000256" key="1">
    <source>
        <dbReference type="ARBA" id="ARBA00004123"/>
    </source>
</evidence>
<sequence length="296" mass="33053">MTTFFDKAYKSVTKSVLSVEQDEGVGARVRRSIGTYHLRNLDPFLMLDQFTVTEPAGFPDHPHRGFETVTYMLEGTVEHEDFTGRKGRINPGDLQWMTAGRGIVHAEMPLGKTPARGLQLWVNLPRAHKMMPPRYQELLDKDVPRATANGILVKVIAGDCMGVNAKVLTQSPIQYLDVKMEAGKTFEHTIPAGWTAFLYTLAGSIRVGDSSMPQRTHSTVVLSKEGNTLKVESGDESAHFVVIAGEPINEPIVQHGPFVMNEQREIYEAMLDYQAGRNGFENAARWVSEIGKRRIR</sequence>
<dbReference type="InterPro" id="IPR008778">
    <property type="entry name" value="Pirin_C_dom"/>
</dbReference>
<dbReference type="Proteomes" id="UP000269721">
    <property type="component" value="Unassembled WGS sequence"/>
</dbReference>
<dbReference type="PANTHER" id="PTHR13903:SF8">
    <property type="entry name" value="PIRIN"/>
    <property type="match status" value="1"/>
</dbReference>
<dbReference type="CDD" id="cd02247">
    <property type="entry name" value="cupin_pirin_C"/>
    <property type="match status" value="1"/>
</dbReference>
<dbReference type="Pfam" id="PF02678">
    <property type="entry name" value="Pirin"/>
    <property type="match status" value="1"/>
</dbReference>
<dbReference type="GO" id="GO:0005634">
    <property type="term" value="C:nucleus"/>
    <property type="evidence" value="ECO:0007669"/>
    <property type="project" value="UniProtKB-SubCell"/>
</dbReference>
<dbReference type="Gene3D" id="2.60.120.10">
    <property type="entry name" value="Jelly Rolls"/>
    <property type="match status" value="2"/>
</dbReference>
<dbReference type="PANTHER" id="PTHR13903">
    <property type="entry name" value="PIRIN-RELATED"/>
    <property type="match status" value="1"/>
</dbReference>
<evidence type="ECO:0000259" key="6">
    <source>
        <dbReference type="Pfam" id="PF02678"/>
    </source>
</evidence>
<feature type="domain" description="Pirin C-terminal" evidence="7">
    <location>
        <begin position="175"/>
        <end position="279"/>
    </location>
</feature>
<protein>
    <submittedName>
        <fullName evidence="8">Pirin-like protein</fullName>
    </submittedName>
</protein>
<dbReference type="Pfam" id="PF05726">
    <property type="entry name" value="Pirin_C"/>
    <property type="match status" value="1"/>
</dbReference>
<feature type="domain" description="Pirin N-terminal" evidence="6">
    <location>
        <begin position="27"/>
        <end position="122"/>
    </location>
</feature>
<dbReference type="PIRSF" id="PIRSF006232">
    <property type="entry name" value="Pirin"/>
    <property type="match status" value="1"/>
</dbReference>
<reference evidence="9" key="1">
    <citation type="journal article" date="2018" name="Nat. Microbiol.">
        <title>Leveraging single-cell genomics to expand the fungal tree of life.</title>
        <authorList>
            <person name="Ahrendt S.R."/>
            <person name="Quandt C.A."/>
            <person name="Ciobanu D."/>
            <person name="Clum A."/>
            <person name="Salamov A."/>
            <person name="Andreopoulos B."/>
            <person name="Cheng J.F."/>
            <person name="Woyke T."/>
            <person name="Pelin A."/>
            <person name="Henrissat B."/>
            <person name="Reynolds N.K."/>
            <person name="Benny G.L."/>
            <person name="Smith M.E."/>
            <person name="James T.Y."/>
            <person name="Grigoriev I.V."/>
        </authorList>
    </citation>
    <scope>NUCLEOTIDE SEQUENCE [LARGE SCALE GENOMIC DNA]</scope>
</reference>